<evidence type="ECO:0000313" key="17">
    <source>
        <dbReference type="EMBL" id="GLQ06962.1"/>
    </source>
</evidence>
<dbReference type="PROSITE" id="PS50109">
    <property type="entry name" value="HIS_KIN"/>
    <property type="match status" value="1"/>
</dbReference>
<dbReference type="InterPro" id="IPR036641">
    <property type="entry name" value="HPT_dom_sf"/>
</dbReference>
<evidence type="ECO:0000259" key="14">
    <source>
        <dbReference type="PROSITE" id="PS50109"/>
    </source>
</evidence>
<dbReference type="InterPro" id="IPR004358">
    <property type="entry name" value="Sig_transdc_His_kin-like_C"/>
</dbReference>
<evidence type="ECO:0000256" key="10">
    <source>
        <dbReference type="ARBA" id="ARBA00023012"/>
    </source>
</evidence>
<evidence type="ECO:0000256" key="5">
    <source>
        <dbReference type="ARBA" id="ARBA00022553"/>
    </source>
</evidence>
<evidence type="ECO:0000313" key="18">
    <source>
        <dbReference type="Proteomes" id="UP001161409"/>
    </source>
</evidence>
<dbReference type="SUPFAM" id="SSF55874">
    <property type="entry name" value="ATPase domain of HSP90 chaperone/DNA topoisomerase II/histidine kinase"/>
    <property type="match status" value="1"/>
</dbReference>
<accession>A0ABQ5U462</accession>
<dbReference type="SUPFAM" id="SSF47384">
    <property type="entry name" value="Homodimeric domain of signal transducing histidine kinase"/>
    <property type="match status" value="1"/>
</dbReference>
<sequence>MDDYSQFKATYFTECDELLADAEVQLAALDDGSDDPEILHAIFRAVHSIKAGAGAFKFTRLTEFSHQFEALLDRMRDGRITVTEEGVALLFRAADTLSAMVEAARTETPLEDDFGQDLLTEIAAMAGSETAPAPASGPVAAEEQTAPSANDPAEQVTPIYRLVFSPKAEMFKHANEPLLLVRELKTLGTLTAEPDISHLPPLAKLDAEEAYLSWTFTLQSDCPLEEIEEVFEFVTEDCDLSITLLPAGDAEKQGISRENGAQSAAAPSGQEQQKQEEDEASSVAPANIPTAAPASPAKTAKATTIRVDLDRVDRLVNMVGELVITQSMLSQQTSTLPTDHYPNMVRGLEELALHTRELQESVMAIRMQPVKSVFSRMPRLVRDLSAKLDKKVKLITKGENTEVDKTVIEEISDPITHMIRNSLDHGLERPEERLALDKTEEGTITLSAEHRGGRIVITISDDGRGINREAVLTRARERGLIADGATLSEDEIDNLVFAPGFSTAEKVTDISGRGVGMDVVRRNIQALGGRVSIHSTPGHGSRFTMTLPLTLAVMDGMIVQLGADKYVIPIPSILESFRPAPQAIKRLPTGQTLVHVRGDYIPLCPLGRIFRCDEAETDPAKALVVLVESEQFGAVGIIVDTLLGQQQVVIKSLEGNYKPVLGISSATILGNGKVAPILDIETLYQLSQAHLRRETRPAPPPPVAPTPAPPPSSNPEPPTFAG</sequence>
<keyword evidence="4" id="KW-0145">Chemotaxis</keyword>
<feature type="region of interest" description="Disordered" evidence="13">
    <location>
        <begin position="691"/>
        <end position="722"/>
    </location>
</feature>
<evidence type="ECO:0000259" key="16">
    <source>
        <dbReference type="PROSITE" id="PS50894"/>
    </source>
</evidence>
<dbReference type="Gene3D" id="3.30.565.10">
    <property type="entry name" value="Histidine kinase-like ATPase, C-terminal domain"/>
    <property type="match status" value="1"/>
</dbReference>
<dbReference type="InterPro" id="IPR003594">
    <property type="entry name" value="HATPase_dom"/>
</dbReference>
<evidence type="ECO:0000256" key="12">
    <source>
        <dbReference type="PROSITE-ProRule" id="PRU00110"/>
    </source>
</evidence>
<dbReference type="SMART" id="SM01231">
    <property type="entry name" value="H-kinase_dim"/>
    <property type="match status" value="1"/>
</dbReference>
<dbReference type="InterPro" id="IPR036097">
    <property type="entry name" value="HisK_dim/P_sf"/>
</dbReference>
<feature type="domain" description="CheW-like" evidence="15">
    <location>
        <begin position="553"/>
        <end position="689"/>
    </location>
</feature>
<evidence type="ECO:0000259" key="15">
    <source>
        <dbReference type="PROSITE" id="PS50851"/>
    </source>
</evidence>
<dbReference type="InterPro" id="IPR051315">
    <property type="entry name" value="Bact_Chemotaxis_CheA"/>
</dbReference>
<dbReference type="PANTHER" id="PTHR43395:SF10">
    <property type="entry name" value="CHEMOTAXIS PROTEIN CHEA"/>
    <property type="match status" value="1"/>
</dbReference>
<dbReference type="Gene3D" id="1.10.287.560">
    <property type="entry name" value="Histidine kinase CheA-like, homodimeric domain"/>
    <property type="match status" value="1"/>
</dbReference>
<feature type="domain" description="Histidine kinase" evidence="14">
    <location>
        <begin position="348"/>
        <end position="551"/>
    </location>
</feature>
<dbReference type="InterPro" id="IPR004105">
    <property type="entry name" value="CheA-like_dim"/>
</dbReference>
<feature type="compositionally biased region" description="Pro residues" evidence="13">
    <location>
        <begin position="697"/>
        <end position="722"/>
    </location>
</feature>
<dbReference type="EC" id="2.7.13.3" evidence="2"/>
<keyword evidence="10" id="KW-0902">Two-component regulatory system</keyword>
<name>A0ABQ5U462_9PROT</name>
<evidence type="ECO:0000256" key="3">
    <source>
        <dbReference type="ARBA" id="ARBA00021495"/>
    </source>
</evidence>
<feature type="region of interest" description="Disordered" evidence="13">
    <location>
        <begin position="129"/>
        <end position="151"/>
    </location>
</feature>
<comment type="catalytic activity">
    <reaction evidence="1">
        <text>ATP + protein L-histidine = ADP + protein N-phospho-L-histidine.</text>
        <dbReference type="EC" id="2.7.13.3"/>
    </reaction>
</comment>
<dbReference type="InterPro" id="IPR008207">
    <property type="entry name" value="Sig_transdc_His_kin_Hpt_dom"/>
</dbReference>
<feature type="domain" description="HPt" evidence="16">
    <location>
        <begin position="1"/>
        <end position="104"/>
    </location>
</feature>
<evidence type="ECO:0000256" key="4">
    <source>
        <dbReference type="ARBA" id="ARBA00022500"/>
    </source>
</evidence>
<dbReference type="PANTHER" id="PTHR43395">
    <property type="entry name" value="SENSOR HISTIDINE KINASE CHEA"/>
    <property type="match status" value="1"/>
</dbReference>
<dbReference type="InterPro" id="IPR037006">
    <property type="entry name" value="CheA-like_homodim_sf"/>
</dbReference>
<dbReference type="Proteomes" id="UP001161409">
    <property type="component" value="Unassembled WGS sequence"/>
</dbReference>
<dbReference type="CDD" id="cd00731">
    <property type="entry name" value="CheA_reg"/>
    <property type="match status" value="1"/>
</dbReference>
<feature type="modified residue" description="Phosphohistidine" evidence="12">
    <location>
        <position position="47"/>
    </location>
</feature>
<dbReference type="Gene3D" id="2.30.30.40">
    <property type="entry name" value="SH3 Domains"/>
    <property type="match status" value="1"/>
</dbReference>
<comment type="caution">
    <text evidence="17">The sequence shown here is derived from an EMBL/GenBank/DDBJ whole genome shotgun (WGS) entry which is preliminary data.</text>
</comment>
<evidence type="ECO:0000256" key="8">
    <source>
        <dbReference type="ARBA" id="ARBA00022777"/>
    </source>
</evidence>
<dbReference type="Pfam" id="PF02518">
    <property type="entry name" value="HATPase_c"/>
    <property type="match status" value="1"/>
</dbReference>
<dbReference type="InterPro" id="IPR036061">
    <property type="entry name" value="CheW-like_dom_sf"/>
</dbReference>
<reference evidence="17" key="2">
    <citation type="submission" date="2023-01" db="EMBL/GenBank/DDBJ databases">
        <title>Draft genome sequence of Sneathiella chinensis strain NBRC 103408.</title>
        <authorList>
            <person name="Sun Q."/>
            <person name="Mori K."/>
        </authorList>
    </citation>
    <scope>NUCLEOTIDE SEQUENCE</scope>
    <source>
        <strain evidence="17">NBRC 103408</strain>
    </source>
</reference>
<evidence type="ECO:0000256" key="13">
    <source>
        <dbReference type="SAM" id="MobiDB-lite"/>
    </source>
</evidence>
<dbReference type="RefSeq" id="WP_169561057.1">
    <property type="nucleotide sequence ID" value="NZ_BSNF01000008.1"/>
</dbReference>
<dbReference type="InterPro" id="IPR002545">
    <property type="entry name" value="CheW-lke_dom"/>
</dbReference>
<evidence type="ECO:0000256" key="1">
    <source>
        <dbReference type="ARBA" id="ARBA00000085"/>
    </source>
</evidence>
<dbReference type="EMBL" id="BSNF01000008">
    <property type="protein sequence ID" value="GLQ06962.1"/>
    <property type="molecule type" value="Genomic_DNA"/>
</dbReference>
<comment type="function">
    <text evidence="11">Involved in the transmission of sensory signals from the chemoreceptors to the flagellar motors. CheA is autophosphorylated; it can transfer its phosphate group to either CheB or CheY.</text>
</comment>
<dbReference type="InterPro" id="IPR036890">
    <property type="entry name" value="HATPase_C_sf"/>
</dbReference>
<dbReference type="Gene3D" id="1.20.120.160">
    <property type="entry name" value="HPT domain"/>
    <property type="match status" value="1"/>
</dbReference>
<dbReference type="SUPFAM" id="SSF50341">
    <property type="entry name" value="CheW-like"/>
    <property type="match status" value="1"/>
</dbReference>
<evidence type="ECO:0000256" key="7">
    <source>
        <dbReference type="ARBA" id="ARBA00022741"/>
    </source>
</evidence>
<dbReference type="Pfam" id="PF02895">
    <property type="entry name" value="H-kinase_dim"/>
    <property type="match status" value="1"/>
</dbReference>
<dbReference type="Pfam" id="PF01627">
    <property type="entry name" value="Hpt"/>
    <property type="match status" value="1"/>
</dbReference>
<feature type="region of interest" description="Disordered" evidence="13">
    <location>
        <begin position="253"/>
        <end position="300"/>
    </location>
</feature>
<evidence type="ECO:0000256" key="9">
    <source>
        <dbReference type="ARBA" id="ARBA00022840"/>
    </source>
</evidence>
<keyword evidence="8" id="KW-0418">Kinase</keyword>
<keyword evidence="9" id="KW-0067">ATP-binding</keyword>
<dbReference type="SMART" id="SM00073">
    <property type="entry name" value="HPT"/>
    <property type="match status" value="1"/>
</dbReference>
<evidence type="ECO:0000256" key="11">
    <source>
        <dbReference type="ARBA" id="ARBA00035100"/>
    </source>
</evidence>
<dbReference type="CDD" id="cd16916">
    <property type="entry name" value="HATPase_CheA-like"/>
    <property type="match status" value="1"/>
</dbReference>
<protein>
    <recommendedName>
        <fullName evidence="3">Chemotaxis protein CheA</fullName>
        <ecNumber evidence="2">2.7.13.3</ecNumber>
    </recommendedName>
</protein>
<keyword evidence="6" id="KW-0808">Transferase</keyword>
<keyword evidence="5 12" id="KW-0597">Phosphoprotein</keyword>
<dbReference type="PROSITE" id="PS50851">
    <property type="entry name" value="CHEW"/>
    <property type="match status" value="1"/>
</dbReference>
<dbReference type="InterPro" id="IPR005467">
    <property type="entry name" value="His_kinase_dom"/>
</dbReference>
<dbReference type="PROSITE" id="PS50894">
    <property type="entry name" value="HPT"/>
    <property type="match status" value="1"/>
</dbReference>
<keyword evidence="18" id="KW-1185">Reference proteome</keyword>
<dbReference type="SUPFAM" id="SSF47226">
    <property type="entry name" value="Histidine-containing phosphotransfer domain, HPT domain"/>
    <property type="match status" value="1"/>
</dbReference>
<dbReference type="SMART" id="SM00387">
    <property type="entry name" value="HATPase_c"/>
    <property type="match status" value="1"/>
</dbReference>
<evidence type="ECO:0000256" key="6">
    <source>
        <dbReference type="ARBA" id="ARBA00022679"/>
    </source>
</evidence>
<proteinExistence type="predicted"/>
<dbReference type="Pfam" id="PF01584">
    <property type="entry name" value="CheW"/>
    <property type="match status" value="1"/>
</dbReference>
<feature type="compositionally biased region" description="Low complexity" evidence="13">
    <location>
        <begin position="289"/>
        <end position="300"/>
    </location>
</feature>
<keyword evidence="7" id="KW-0547">Nucleotide-binding</keyword>
<dbReference type="SMART" id="SM00260">
    <property type="entry name" value="CheW"/>
    <property type="match status" value="1"/>
</dbReference>
<organism evidence="17 18">
    <name type="scientific">Sneathiella chinensis</name>
    <dbReference type="NCBI Taxonomy" id="349750"/>
    <lineage>
        <taxon>Bacteria</taxon>
        <taxon>Pseudomonadati</taxon>
        <taxon>Pseudomonadota</taxon>
        <taxon>Alphaproteobacteria</taxon>
        <taxon>Sneathiellales</taxon>
        <taxon>Sneathiellaceae</taxon>
        <taxon>Sneathiella</taxon>
    </lineage>
</organism>
<gene>
    <name evidence="17" type="ORF">GCM10007924_21830</name>
</gene>
<dbReference type="CDD" id="cd00088">
    <property type="entry name" value="HPT"/>
    <property type="match status" value="1"/>
</dbReference>
<dbReference type="PRINTS" id="PR00344">
    <property type="entry name" value="BCTRLSENSOR"/>
</dbReference>
<evidence type="ECO:0000256" key="2">
    <source>
        <dbReference type="ARBA" id="ARBA00012438"/>
    </source>
</evidence>
<reference evidence="17" key="1">
    <citation type="journal article" date="2014" name="Int. J. Syst. Evol. Microbiol.">
        <title>Complete genome of a new Firmicutes species belonging to the dominant human colonic microbiota ('Ruminococcus bicirculans') reveals two chromosomes and a selective capacity to utilize plant glucans.</title>
        <authorList>
            <consortium name="NISC Comparative Sequencing Program"/>
            <person name="Wegmann U."/>
            <person name="Louis P."/>
            <person name="Goesmann A."/>
            <person name="Henrissat B."/>
            <person name="Duncan S.H."/>
            <person name="Flint H.J."/>
        </authorList>
    </citation>
    <scope>NUCLEOTIDE SEQUENCE</scope>
    <source>
        <strain evidence="17">NBRC 103408</strain>
    </source>
</reference>